<dbReference type="SUPFAM" id="SSF55666">
    <property type="entry name" value="Ribonuclease PH domain 2-like"/>
    <property type="match status" value="1"/>
</dbReference>
<evidence type="ECO:0000256" key="4">
    <source>
        <dbReference type="ARBA" id="ARBA00022490"/>
    </source>
</evidence>
<reference evidence="10 11" key="1">
    <citation type="submission" date="2024-05" db="EMBL/GenBank/DDBJ databases">
        <authorList>
            <person name="Wallberg A."/>
        </authorList>
    </citation>
    <scope>NUCLEOTIDE SEQUENCE [LARGE SCALE GENOMIC DNA]</scope>
</reference>
<dbReference type="CDD" id="cd11371">
    <property type="entry name" value="RNase_PH_MTR3"/>
    <property type="match status" value="1"/>
</dbReference>
<protein>
    <recommendedName>
        <fullName evidence="9">Exoribonuclease phosphorolytic domain-containing protein</fullName>
    </recommendedName>
</protein>
<dbReference type="Gene3D" id="3.30.230.70">
    <property type="entry name" value="GHMP Kinase, N-terminal domain"/>
    <property type="match status" value="1"/>
</dbReference>
<comment type="caution">
    <text evidence="10">The sequence shown here is derived from an EMBL/GenBank/DDBJ whole genome shotgun (WGS) entry which is preliminary data.</text>
</comment>
<keyword evidence="7" id="KW-0694">RNA-binding</keyword>
<dbReference type="AlphaFoldDB" id="A0AAV2PSA8"/>
<keyword evidence="4" id="KW-0963">Cytoplasm</keyword>
<keyword evidence="11" id="KW-1185">Reference proteome</keyword>
<dbReference type="GO" id="GO:0000177">
    <property type="term" value="C:cytoplasmic exosome (RNase complex)"/>
    <property type="evidence" value="ECO:0007669"/>
    <property type="project" value="TreeGrafter"/>
</dbReference>
<organism evidence="10 11">
    <name type="scientific">Meganyctiphanes norvegica</name>
    <name type="common">Northern krill</name>
    <name type="synonym">Thysanopoda norvegica</name>
    <dbReference type="NCBI Taxonomy" id="48144"/>
    <lineage>
        <taxon>Eukaryota</taxon>
        <taxon>Metazoa</taxon>
        <taxon>Ecdysozoa</taxon>
        <taxon>Arthropoda</taxon>
        <taxon>Crustacea</taxon>
        <taxon>Multicrustacea</taxon>
        <taxon>Malacostraca</taxon>
        <taxon>Eumalacostraca</taxon>
        <taxon>Eucarida</taxon>
        <taxon>Euphausiacea</taxon>
        <taxon>Euphausiidae</taxon>
        <taxon>Meganyctiphanes</taxon>
    </lineage>
</organism>
<dbReference type="InterPro" id="IPR001247">
    <property type="entry name" value="ExoRNase_PH_dom1"/>
</dbReference>
<name>A0AAV2PSA8_MEGNR</name>
<dbReference type="GO" id="GO:0006364">
    <property type="term" value="P:rRNA processing"/>
    <property type="evidence" value="ECO:0007669"/>
    <property type="project" value="UniProtKB-KW"/>
</dbReference>
<keyword evidence="5" id="KW-0698">rRNA processing</keyword>
<dbReference type="PANTHER" id="PTHR11953:SF2">
    <property type="entry name" value="EXOSOME COMPLEX COMPONENT MTR3"/>
    <property type="match status" value="1"/>
</dbReference>
<evidence type="ECO:0000256" key="8">
    <source>
        <dbReference type="ARBA" id="ARBA00023242"/>
    </source>
</evidence>
<keyword evidence="6" id="KW-0271">Exosome</keyword>
<dbReference type="InterPro" id="IPR036345">
    <property type="entry name" value="ExoRNase_PH_dom2_sf"/>
</dbReference>
<dbReference type="InterPro" id="IPR027408">
    <property type="entry name" value="PNPase/RNase_PH_dom_sf"/>
</dbReference>
<dbReference type="GO" id="GO:0016075">
    <property type="term" value="P:rRNA catabolic process"/>
    <property type="evidence" value="ECO:0007669"/>
    <property type="project" value="TreeGrafter"/>
</dbReference>
<dbReference type="GO" id="GO:0071028">
    <property type="term" value="P:nuclear mRNA surveillance"/>
    <property type="evidence" value="ECO:0007669"/>
    <property type="project" value="TreeGrafter"/>
</dbReference>
<keyword evidence="8" id="KW-0539">Nucleus</keyword>
<evidence type="ECO:0000256" key="1">
    <source>
        <dbReference type="ARBA" id="ARBA00004123"/>
    </source>
</evidence>
<gene>
    <name evidence="10" type="ORF">MNOR_LOCUS2713</name>
</gene>
<accession>A0AAV2PSA8</accession>
<evidence type="ECO:0000256" key="7">
    <source>
        <dbReference type="ARBA" id="ARBA00022884"/>
    </source>
</evidence>
<dbReference type="PANTHER" id="PTHR11953">
    <property type="entry name" value="EXOSOME COMPLEX COMPONENT"/>
    <property type="match status" value="1"/>
</dbReference>
<dbReference type="GO" id="GO:0005730">
    <property type="term" value="C:nucleolus"/>
    <property type="evidence" value="ECO:0007669"/>
    <property type="project" value="TreeGrafter"/>
</dbReference>
<evidence type="ECO:0000256" key="2">
    <source>
        <dbReference type="ARBA" id="ARBA00004496"/>
    </source>
</evidence>
<dbReference type="InterPro" id="IPR020568">
    <property type="entry name" value="Ribosomal_Su5_D2-typ_SF"/>
</dbReference>
<dbReference type="GO" id="GO:0003723">
    <property type="term" value="F:RNA binding"/>
    <property type="evidence" value="ECO:0007669"/>
    <property type="project" value="UniProtKB-KW"/>
</dbReference>
<dbReference type="GO" id="GO:0000176">
    <property type="term" value="C:nuclear exosome (RNase complex)"/>
    <property type="evidence" value="ECO:0007669"/>
    <property type="project" value="TreeGrafter"/>
</dbReference>
<dbReference type="Pfam" id="PF01138">
    <property type="entry name" value="RNase_PH"/>
    <property type="match status" value="1"/>
</dbReference>
<evidence type="ECO:0000313" key="10">
    <source>
        <dbReference type="EMBL" id="CAL4062526.1"/>
    </source>
</evidence>
<dbReference type="SUPFAM" id="SSF54211">
    <property type="entry name" value="Ribosomal protein S5 domain 2-like"/>
    <property type="match status" value="1"/>
</dbReference>
<proteinExistence type="inferred from homology"/>
<dbReference type="GO" id="GO:0034475">
    <property type="term" value="P:U4 snRNA 3'-end processing"/>
    <property type="evidence" value="ECO:0007669"/>
    <property type="project" value="TreeGrafter"/>
</dbReference>
<evidence type="ECO:0000259" key="9">
    <source>
        <dbReference type="Pfam" id="PF01138"/>
    </source>
</evidence>
<evidence type="ECO:0000256" key="3">
    <source>
        <dbReference type="ARBA" id="ARBA00006678"/>
    </source>
</evidence>
<sequence>MGSRDPRRFMGPEKTTPYTLLQCQKKSQFLDSDNLRRDGRTPADARKQFMSVGVITQAKGSAYVEIGDTKVVCGVYGPKEVQRGNDFKMTCQVLCEVKFAPFSCTIRKSPQPDRRQKEMSRQLKETLEAVIVLEKFPKSQIDVFVTVIEDEGGLLSACITAAGLALCHANIDVYDIVTGASMLWHKGILYVDPSRHEEECERILGQSKESEGGGSLTVGVMPTHASGQVALMLQEGEVSPEAVIEGLNLAVESSQKIYTLSRQTLLDHVESALQDGK</sequence>
<evidence type="ECO:0000313" key="11">
    <source>
        <dbReference type="Proteomes" id="UP001497623"/>
    </source>
</evidence>
<dbReference type="InterPro" id="IPR050080">
    <property type="entry name" value="RNase_PH"/>
</dbReference>
<comment type="subcellular location">
    <subcellularLocation>
        <location evidence="2">Cytoplasm</location>
    </subcellularLocation>
    <subcellularLocation>
        <location evidence="1">Nucleus</location>
    </subcellularLocation>
</comment>
<comment type="similarity">
    <text evidence="3">Belongs to the RNase PH family.</text>
</comment>
<dbReference type="GO" id="GO:0071051">
    <property type="term" value="P:poly(A)-dependent snoRNA 3'-end processing"/>
    <property type="evidence" value="ECO:0007669"/>
    <property type="project" value="TreeGrafter"/>
</dbReference>
<evidence type="ECO:0000256" key="5">
    <source>
        <dbReference type="ARBA" id="ARBA00022552"/>
    </source>
</evidence>
<dbReference type="EMBL" id="CAXKWB010000857">
    <property type="protein sequence ID" value="CAL4062526.1"/>
    <property type="molecule type" value="Genomic_DNA"/>
</dbReference>
<dbReference type="Proteomes" id="UP001497623">
    <property type="component" value="Unassembled WGS sequence"/>
</dbReference>
<evidence type="ECO:0000256" key="6">
    <source>
        <dbReference type="ARBA" id="ARBA00022835"/>
    </source>
</evidence>
<feature type="domain" description="Exoribonuclease phosphorolytic" evidence="9">
    <location>
        <begin position="45"/>
        <end position="171"/>
    </location>
</feature>